<proteinExistence type="predicted"/>
<evidence type="ECO:0000313" key="6">
    <source>
        <dbReference type="EMBL" id="PWK17653.1"/>
    </source>
</evidence>
<sequence>MIMETLSKDAQKQIGQFVAEDYRTAAVFSKYGIDFCCKGHRTIEEVCTKKDIDSNELLLDLDRVLSANTDQSIDYKSWPLDLLAEYIEKKHHRYVEEKIPVLRQFLDKLCRVHGERHPELFKINEHFTASAGELAAHMKKEELILFPFIKKMVKAQLDRGAILAPQFGSVENPIAMMMQEHDNEGERFRLISELTNNYNPPADACNTYRVTFAMLDEFEKDLHLHIHLENNILFPEAVKLEKAFS</sequence>
<evidence type="ECO:0000256" key="3">
    <source>
        <dbReference type="ARBA" id="ARBA00022723"/>
    </source>
</evidence>
<organism evidence="6 7">
    <name type="scientific">Xanthomarina spongicola</name>
    <dbReference type="NCBI Taxonomy" id="570520"/>
    <lineage>
        <taxon>Bacteria</taxon>
        <taxon>Pseudomonadati</taxon>
        <taxon>Bacteroidota</taxon>
        <taxon>Flavobacteriia</taxon>
        <taxon>Flavobacteriales</taxon>
        <taxon>Flavobacteriaceae</taxon>
        <taxon>Xanthomarina</taxon>
    </lineage>
</organism>
<dbReference type="InterPro" id="IPR019903">
    <property type="entry name" value="RIC_family"/>
</dbReference>
<gene>
    <name evidence="6" type="ORF">LX78_02444</name>
</gene>
<evidence type="ECO:0000313" key="7">
    <source>
        <dbReference type="Proteomes" id="UP000245430"/>
    </source>
</evidence>
<keyword evidence="7" id="KW-1185">Reference proteome</keyword>
<evidence type="ECO:0000256" key="1">
    <source>
        <dbReference type="ARBA" id="ARBA00004496"/>
    </source>
</evidence>
<dbReference type="PANTHER" id="PTHR36438">
    <property type="entry name" value="IRON-SULFUR CLUSTER REPAIR PROTEIN YTFE"/>
    <property type="match status" value="1"/>
</dbReference>
<evidence type="ECO:0000256" key="4">
    <source>
        <dbReference type="ARBA" id="ARBA00023004"/>
    </source>
</evidence>
<reference evidence="6 7" key="1">
    <citation type="submission" date="2018-05" db="EMBL/GenBank/DDBJ databases">
        <title>Genomic Encyclopedia of Archaeal and Bacterial Type Strains, Phase II (KMG-II): from individual species to whole genera.</title>
        <authorList>
            <person name="Goeker M."/>
        </authorList>
    </citation>
    <scope>NUCLEOTIDE SEQUENCE [LARGE SCALE GENOMIC DNA]</scope>
    <source>
        <strain evidence="6 7">DSM 22637</strain>
    </source>
</reference>
<dbReference type="Gene3D" id="1.20.120.520">
    <property type="entry name" value="nmb1532 protein domain like"/>
    <property type="match status" value="1"/>
</dbReference>
<dbReference type="PANTHER" id="PTHR36438:SF1">
    <property type="entry name" value="IRON-SULFUR CLUSTER REPAIR PROTEIN YTFE"/>
    <property type="match status" value="1"/>
</dbReference>
<feature type="domain" description="Hemerythrin-like" evidence="5">
    <location>
        <begin position="89"/>
        <end position="236"/>
    </location>
</feature>
<dbReference type="Proteomes" id="UP000245430">
    <property type="component" value="Unassembled WGS sequence"/>
</dbReference>
<accession>A0A316DLN9</accession>
<dbReference type="Pfam" id="PF01814">
    <property type="entry name" value="Hemerythrin"/>
    <property type="match status" value="1"/>
</dbReference>
<keyword evidence="4" id="KW-0408">Iron</keyword>
<comment type="subcellular location">
    <subcellularLocation>
        <location evidence="1">Cytoplasm</location>
    </subcellularLocation>
</comment>
<keyword evidence="3" id="KW-0479">Metal-binding</keyword>
<keyword evidence="2" id="KW-0963">Cytoplasm</keyword>
<dbReference type="AlphaFoldDB" id="A0A316DLN9"/>
<dbReference type="Gene3D" id="1.10.3910.10">
    <property type="entry name" value="SP0561-like"/>
    <property type="match status" value="1"/>
</dbReference>
<evidence type="ECO:0000259" key="5">
    <source>
        <dbReference type="Pfam" id="PF01814"/>
    </source>
</evidence>
<dbReference type="InterPro" id="IPR012312">
    <property type="entry name" value="Hemerythrin-like"/>
</dbReference>
<dbReference type="Pfam" id="PF04405">
    <property type="entry name" value="ScdA_N"/>
    <property type="match status" value="1"/>
</dbReference>
<comment type="caution">
    <text evidence="6">The sequence shown here is derived from an EMBL/GenBank/DDBJ whole genome shotgun (WGS) entry which is preliminary data.</text>
</comment>
<dbReference type="NCBIfam" id="TIGR03652">
    <property type="entry name" value="FeS_repair_RIC"/>
    <property type="match status" value="1"/>
</dbReference>
<evidence type="ECO:0000256" key="2">
    <source>
        <dbReference type="ARBA" id="ARBA00022490"/>
    </source>
</evidence>
<name>A0A316DLN9_9FLAO</name>
<protein>
    <submittedName>
        <fullName evidence="6">Regulator of cell morphogenesis and NO signaling</fullName>
    </submittedName>
</protein>
<dbReference type="EMBL" id="QGGP01000007">
    <property type="protein sequence ID" value="PWK17653.1"/>
    <property type="molecule type" value="Genomic_DNA"/>
</dbReference>
<dbReference type="InterPro" id="IPR038062">
    <property type="entry name" value="ScdA-like_N_sf"/>
</dbReference>
<dbReference type="GO" id="GO:0005737">
    <property type="term" value="C:cytoplasm"/>
    <property type="evidence" value="ECO:0007669"/>
    <property type="project" value="UniProtKB-SubCell"/>
</dbReference>
<dbReference type="GO" id="GO:0046872">
    <property type="term" value="F:metal ion binding"/>
    <property type="evidence" value="ECO:0007669"/>
    <property type="project" value="UniProtKB-KW"/>
</dbReference>